<name>A0AAN5AQL0_9BACT</name>
<proteinExistence type="predicted"/>
<reference evidence="1 2" key="1">
    <citation type="submission" date="2021-12" db="EMBL/GenBank/DDBJ databases">
        <title>Genome sequencing of bacteria with rrn-lacking chromosome and rrn-plasmid.</title>
        <authorList>
            <person name="Anda M."/>
            <person name="Iwasaki W."/>
        </authorList>
    </citation>
    <scope>NUCLEOTIDE SEQUENCE [LARGE SCALE GENOMIC DNA]</scope>
    <source>
        <strain evidence="1 2">NBRC 15940</strain>
    </source>
</reference>
<organism evidence="1 2">
    <name type="scientific">Persicobacter diffluens</name>
    <dbReference type="NCBI Taxonomy" id="981"/>
    <lineage>
        <taxon>Bacteria</taxon>
        <taxon>Pseudomonadati</taxon>
        <taxon>Bacteroidota</taxon>
        <taxon>Cytophagia</taxon>
        <taxon>Cytophagales</taxon>
        <taxon>Persicobacteraceae</taxon>
        <taxon>Persicobacter</taxon>
    </lineage>
</organism>
<sequence length="60" mass="6645">MSKANLTISVNVKSAAEGRKMARCIQTIVNQLTVESLEILAKKSKKPGINMLIKNYQNIL</sequence>
<dbReference type="AlphaFoldDB" id="A0AAN5AQL0"/>
<accession>A0AAN5AQL0</accession>
<comment type="caution">
    <text evidence="1">The sequence shown here is derived from an EMBL/GenBank/DDBJ whole genome shotgun (WGS) entry which is preliminary data.</text>
</comment>
<gene>
    <name evidence="1" type="ORF">PEDI_55150</name>
</gene>
<dbReference type="Proteomes" id="UP001310022">
    <property type="component" value="Unassembled WGS sequence"/>
</dbReference>
<keyword evidence="2" id="KW-1185">Reference proteome</keyword>
<evidence type="ECO:0000313" key="1">
    <source>
        <dbReference type="EMBL" id="GJM64963.1"/>
    </source>
</evidence>
<evidence type="ECO:0000313" key="2">
    <source>
        <dbReference type="Proteomes" id="UP001310022"/>
    </source>
</evidence>
<protein>
    <submittedName>
        <fullName evidence="1">Uncharacterized protein</fullName>
    </submittedName>
</protein>
<dbReference type="EMBL" id="BQKE01000009">
    <property type="protein sequence ID" value="GJM64963.1"/>
    <property type="molecule type" value="Genomic_DNA"/>
</dbReference>
<dbReference type="RefSeq" id="WP_338240031.1">
    <property type="nucleotide sequence ID" value="NZ_BQKE01000009.1"/>
</dbReference>